<dbReference type="PANTHER" id="PTHR43028">
    <property type="entry name" value="3'(2'),5'-BISPHOSPHATE NUCLEOTIDASE 1"/>
    <property type="match status" value="1"/>
</dbReference>
<gene>
    <name evidence="9" type="primary">cysQ</name>
    <name evidence="11" type="ORF">SAMN04488541_103534</name>
</gene>
<accession>A0A1I2IR81</accession>
<dbReference type="GO" id="GO:0008441">
    <property type="term" value="F:3'(2'),5'-bisphosphate nucleotidase activity"/>
    <property type="evidence" value="ECO:0007669"/>
    <property type="project" value="UniProtKB-UniRule"/>
</dbReference>
<feature type="binding site" evidence="10">
    <location>
        <position position="70"/>
    </location>
    <ligand>
        <name>Mg(2+)</name>
        <dbReference type="ChEBI" id="CHEBI:18420"/>
        <label>1</label>
        <note>catalytic</note>
    </ligand>
</feature>
<dbReference type="InterPro" id="IPR050725">
    <property type="entry name" value="CysQ/Inositol_MonoPase"/>
</dbReference>
<dbReference type="OrthoDB" id="9772456at2"/>
<comment type="cofactor">
    <cofactor evidence="9 10">
        <name>Mg(2+)</name>
        <dbReference type="ChEBI" id="CHEBI:18420"/>
    </cofactor>
</comment>
<feature type="binding site" evidence="9 10">
    <location>
        <position position="93"/>
    </location>
    <ligand>
        <name>Mg(2+)</name>
        <dbReference type="ChEBI" id="CHEBI:18420"/>
        <label>2</label>
    </ligand>
</feature>
<keyword evidence="12" id="KW-1185">Reference proteome</keyword>
<feature type="binding site" evidence="9 10">
    <location>
        <position position="90"/>
    </location>
    <ligand>
        <name>Mg(2+)</name>
        <dbReference type="ChEBI" id="CHEBI:18420"/>
        <label>2</label>
    </ligand>
</feature>
<evidence type="ECO:0000256" key="9">
    <source>
        <dbReference type="HAMAP-Rule" id="MF_02095"/>
    </source>
</evidence>
<dbReference type="Gene3D" id="3.30.540.10">
    <property type="entry name" value="Fructose-1,6-Bisphosphatase, subunit A, domain 1"/>
    <property type="match status" value="1"/>
</dbReference>
<dbReference type="Proteomes" id="UP000199513">
    <property type="component" value="Unassembled WGS sequence"/>
</dbReference>
<evidence type="ECO:0000313" key="11">
    <source>
        <dbReference type="EMBL" id="SFF44799.1"/>
    </source>
</evidence>
<dbReference type="HAMAP" id="MF_02095">
    <property type="entry name" value="CysQ"/>
    <property type="match status" value="1"/>
</dbReference>
<dbReference type="GO" id="GO:0050427">
    <property type="term" value="P:3'-phosphoadenosine 5'-phosphosulfate metabolic process"/>
    <property type="evidence" value="ECO:0007669"/>
    <property type="project" value="TreeGrafter"/>
</dbReference>
<feature type="binding site" evidence="9">
    <location>
        <position position="92"/>
    </location>
    <ligand>
        <name>Mg(2+)</name>
        <dbReference type="ChEBI" id="CHEBI:18420"/>
        <label>1</label>
    </ligand>
</feature>
<name>A0A1I2IR81_9BACT</name>
<dbReference type="GO" id="GO:0005886">
    <property type="term" value="C:plasma membrane"/>
    <property type="evidence" value="ECO:0007669"/>
    <property type="project" value="UniProtKB-SubCell"/>
</dbReference>
<dbReference type="InterPro" id="IPR006240">
    <property type="entry name" value="CysQ"/>
</dbReference>
<keyword evidence="7 9" id="KW-0460">Magnesium</keyword>
<comment type="similarity">
    <text evidence="2 9">Belongs to the inositol monophosphatase superfamily. CysQ family.</text>
</comment>
<protein>
    <recommendedName>
        <fullName evidence="9">3'(2'),5'-bisphosphate nucleotidase CysQ</fullName>
        <ecNumber evidence="9">3.1.3.7</ecNumber>
    </recommendedName>
    <alternativeName>
        <fullName evidence="9">3'(2'),5-bisphosphonucleoside 3'(2')-phosphohydrolase</fullName>
    </alternativeName>
    <alternativeName>
        <fullName evidence="9">3'-phosphoadenosine 5'-phosphate phosphatase</fullName>
        <shortName evidence="9">PAP phosphatase</shortName>
    </alternativeName>
</protein>
<reference evidence="11 12" key="1">
    <citation type="submission" date="2016-10" db="EMBL/GenBank/DDBJ databases">
        <authorList>
            <person name="de Groot N.N."/>
        </authorList>
    </citation>
    <scope>NUCLEOTIDE SEQUENCE [LARGE SCALE GENOMIC DNA]</scope>
    <source>
        <strain>GEY</strain>
        <strain evidence="12">DSM 9560</strain>
    </source>
</reference>
<dbReference type="GO" id="GO:0046854">
    <property type="term" value="P:phosphatidylinositol phosphate biosynthetic process"/>
    <property type="evidence" value="ECO:0007669"/>
    <property type="project" value="InterPro"/>
</dbReference>
<feature type="binding site" evidence="9">
    <location>
        <position position="70"/>
    </location>
    <ligand>
        <name>substrate</name>
    </ligand>
</feature>
<dbReference type="EC" id="3.1.3.7" evidence="9"/>
<keyword evidence="5 9" id="KW-0479">Metal-binding</keyword>
<dbReference type="GO" id="GO:0000103">
    <property type="term" value="P:sulfate assimilation"/>
    <property type="evidence" value="ECO:0007669"/>
    <property type="project" value="TreeGrafter"/>
</dbReference>
<comment type="catalytic activity">
    <reaction evidence="1 9">
        <text>adenosine 3',5'-bisphosphate + H2O = AMP + phosphate</text>
        <dbReference type="Rhea" id="RHEA:10040"/>
        <dbReference type="ChEBI" id="CHEBI:15377"/>
        <dbReference type="ChEBI" id="CHEBI:43474"/>
        <dbReference type="ChEBI" id="CHEBI:58343"/>
        <dbReference type="ChEBI" id="CHEBI:456215"/>
        <dbReference type="EC" id="3.1.3.7"/>
    </reaction>
</comment>
<evidence type="ECO:0000256" key="10">
    <source>
        <dbReference type="PIRSR" id="PIRSR600760-2"/>
    </source>
</evidence>
<dbReference type="InterPro" id="IPR020550">
    <property type="entry name" value="Inositol_monophosphatase_CS"/>
</dbReference>
<evidence type="ECO:0000256" key="3">
    <source>
        <dbReference type="ARBA" id="ARBA00022475"/>
    </source>
</evidence>
<dbReference type="STRING" id="1003.SAMN04488541_103534"/>
<feature type="binding site" evidence="10">
    <location>
        <position position="217"/>
    </location>
    <ligand>
        <name>Mg(2+)</name>
        <dbReference type="ChEBI" id="CHEBI:18420"/>
        <label>1</label>
        <note>catalytic</note>
    </ligand>
</feature>
<dbReference type="PRINTS" id="PR00377">
    <property type="entry name" value="IMPHPHTASES"/>
</dbReference>
<dbReference type="PROSITE" id="PS00630">
    <property type="entry name" value="IMP_2"/>
    <property type="match status" value="1"/>
</dbReference>
<evidence type="ECO:0000256" key="1">
    <source>
        <dbReference type="ARBA" id="ARBA00001625"/>
    </source>
</evidence>
<evidence type="ECO:0000256" key="2">
    <source>
        <dbReference type="ARBA" id="ARBA00005289"/>
    </source>
</evidence>
<dbReference type="PROSITE" id="PS00629">
    <property type="entry name" value="IMP_1"/>
    <property type="match status" value="1"/>
</dbReference>
<dbReference type="CDD" id="cd01638">
    <property type="entry name" value="CysQ"/>
    <property type="match status" value="1"/>
</dbReference>
<evidence type="ECO:0000313" key="12">
    <source>
        <dbReference type="Proteomes" id="UP000199513"/>
    </source>
</evidence>
<keyword evidence="3 9" id="KW-1003">Cell membrane</keyword>
<evidence type="ECO:0000256" key="6">
    <source>
        <dbReference type="ARBA" id="ARBA00022801"/>
    </source>
</evidence>
<feature type="binding site" evidence="9">
    <location>
        <position position="217"/>
    </location>
    <ligand>
        <name>Mg(2+)</name>
        <dbReference type="ChEBI" id="CHEBI:18420"/>
        <label>2</label>
    </ligand>
</feature>
<dbReference type="AlphaFoldDB" id="A0A1I2IR81"/>
<dbReference type="NCBIfam" id="TIGR01331">
    <property type="entry name" value="bisphos_cysQ"/>
    <property type="match status" value="1"/>
</dbReference>
<dbReference type="Pfam" id="PF00459">
    <property type="entry name" value="Inositol_P"/>
    <property type="match status" value="1"/>
</dbReference>
<dbReference type="Gene3D" id="3.40.190.80">
    <property type="match status" value="1"/>
</dbReference>
<feature type="binding site" evidence="9">
    <location>
        <position position="70"/>
    </location>
    <ligand>
        <name>Mg(2+)</name>
        <dbReference type="ChEBI" id="CHEBI:18420"/>
        <label>1</label>
    </ligand>
</feature>
<organism evidence="11 12">
    <name type="scientific">Thermoflexibacter ruber</name>
    <dbReference type="NCBI Taxonomy" id="1003"/>
    <lineage>
        <taxon>Bacteria</taxon>
        <taxon>Pseudomonadati</taxon>
        <taxon>Bacteroidota</taxon>
        <taxon>Cytophagia</taxon>
        <taxon>Cytophagales</taxon>
        <taxon>Thermoflexibacteraceae</taxon>
        <taxon>Thermoflexibacter</taxon>
    </lineage>
</organism>
<keyword evidence="8 9" id="KW-0472">Membrane</keyword>
<evidence type="ECO:0000256" key="7">
    <source>
        <dbReference type="ARBA" id="ARBA00022842"/>
    </source>
</evidence>
<evidence type="ECO:0000256" key="5">
    <source>
        <dbReference type="ARBA" id="ARBA00022723"/>
    </source>
</evidence>
<feature type="binding site" evidence="9">
    <location>
        <position position="217"/>
    </location>
    <ligand>
        <name>substrate</name>
    </ligand>
</feature>
<keyword evidence="6 9" id="KW-0378">Hydrolase</keyword>
<keyword evidence="4" id="KW-0997">Cell inner membrane</keyword>
<feature type="binding site" evidence="9">
    <location>
        <position position="90"/>
    </location>
    <ligand>
        <name>Mg(2+)</name>
        <dbReference type="ChEBI" id="CHEBI:18420"/>
        <label>1</label>
    </ligand>
</feature>
<dbReference type="EMBL" id="FONY01000035">
    <property type="protein sequence ID" value="SFF44799.1"/>
    <property type="molecule type" value="Genomic_DNA"/>
</dbReference>
<feature type="binding site" evidence="9">
    <location>
        <begin position="92"/>
        <end position="95"/>
    </location>
    <ligand>
        <name>substrate</name>
    </ligand>
</feature>
<dbReference type="PANTHER" id="PTHR43028:SF5">
    <property type="entry name" value="3'(2'),5'-BISPHOSPHATE NUCLEOTIDASE 1"/>
    <property type="match status" value="1"/>
</dbReference>
<dbReference type="InterPro" id="IPR000760">
    <property type="entry name" value="Inositol_monophosphatase-like"/>
</dbReference>
<evidence type="ECO:0000256" key="8">
    <source>
        <dbReference type="ARBA" id="ARBA00023136"/>
    </source>
</evidence>
<feature type="binding site" evidence="10">
    <location>
        <position position="92"/>
    </location>
    <ligand>
        <name>Mg(2+)</name>
        <dbReference type="ChEBI" id="CHEBI:18420"/>
        <label>1</label>
        <note>catalytic</note>
    </ligand>
</feature>
<sequence length="264" mass="29567">MPVKPNINIQAICSIAVQAGKKLLEFYRKNDLQVQYKEDNSPVSAADYAANKIITGEIEKLAYSFPILSEEGADIPYEVRKDWETFWLIDPLDGTKEFIKGNDNFTVNIGLVYQSFPIAGVIYLPVNDVLYFADKNGAFKQIASGELIRLQLPQEPDYQNLRAVKSSSNAYRPEEYEVLKKLNVKQITPIGSAVKYCMIAEGSADIYYRQSPNMEWDSAAGQAIIEISGGKVLDANKQRFAYNKPSLINGEFICYGFGDSSKLI</sequence>
<dbReference type="SUPFAM" id="SSF56655">
    <property type="entry name" value="Carbohydrate phosphatase"/>
    <property type="match status" value="1"/>
</dbReference>
<comment type="function">
    <text evidence="9">Converts adenosine-3',5'-bisphosphate (PAP) to AMP.</text>
</comment>
<evidence type="ECO:0000256" key="4">
    <source>
        <dbReference type="ARBA" id="ARBA00022519"/>
    </source>
</evidence>
<dbReference type="GO" id="GO:0000287">
    <property type="term" value="F:magnesium ion binding"/>
    <property type="evidence" value="ECO:0007669"/>
    <property type="project" value="UniProtKB-UniRule"/>
</dbReference>
<comment type="subcellular location">
    <subcellularLocation>
        <location evidence="9">Cell membrane</location>
        <topology evidence="9">Peripheral membrane protein</topology>
        <orientation evidence="9">Cytoplasmic side</orientation>
    </subcellularLocation>
</comment>
<dbReference type="InterPro" id="IPR020583">
    <property type="entry name" value="Inositol_monoP_metal-BS"/>
</dbReference>
<proteinExistence type="inferred from homology"/>